<dbReference type="Pfam" id="PF00766">
    <property type="entry name" value="ETF_alpha"/>
    <property type="match status" value="1"/>
</dbReference>
<dbReference type="InterPro" id="IPR014729">
    <property type="entry name" value="Rossmann-like_a/b/a_fold"/>
</dbReference>
<evidence type="ECO:0000313" key="11">
    <source>
        <dbReference type="EMBL" id="KPJ50556.1"/>
    </source>
</evidence>
<organism evidence="11 12">
    <name type="scientific">candidate division TA06 bacterium DG_26</name>
    <dbReference type="NCBI Taxonomy" id="1703771"/>
    <lineage>
        <taxon>Bacteria</taxon>
        <taxon>Bacteria division TA06</taxon>
    </lineage>
</organism>
<proteinExistence type="inferred from homology"/>
<dbReference type="PIRSF" id="PIRSF000089">
    <property type="entry name" value="Electra_flavoP_a"/>
    <property type="match status" value="1"/>
</dbReference>
<evidence type="ECO:0000256" key="9">
    <source>
        <dbReference type="PIRSR" id="PIRSR000089-1"/>
    </source>
</evidence>
<dbReference type="GO" id="GO:0046872">
    <property type="term" value="F:metal ion binding"/>
    <property type="evidence" value="ECO:0007669"/>
    <property type="project" value="UniProtKB-KW"/>
</dbReference>
<dbReference type="GO" id="GO:0033539">
    <property type="term" value="P:fatty acid beta-oxidation using acyl-CoA dehydrogenase"/>
    <property type="evidence" value="ECO:0007669"/>
    <property type="project" value="TreeGrafter"/>
</dbReference>
<dbReference type="InterPro" id="IPR017896">
    <property type="entry name" value="4Fe4S_Fe-S-bd"/>
</dbReference>
<evidence type="ECO:0000256" key="1">
    <source>
        <dbReference type="ARBA" id="ARBA00005817"/>
    </source>
</evidence>
<feature type="binding site" evidence="9">
    <location>
        <position position="282"/>
    </location>
    <ligand>
        <name>FAD</name>
        <dbReference type="ChEBI" id="CHEBI:57692"/>
    </ligand>
</feature>
<dbReference type="InterPro" id="IPR018206">
    <property type="entry name" value="ETF_asu_C_CS"/>
</dbReference>
<dbReference type="PROSITE" id="PS00198">
    <property type="entry name" value="4FE4S_FER_1"/>
    <property type="match status" value="1"/>
</dbReference>
<evidence type="ECO:0000256" key="2">
    <source>
        <dbReference type="ARBA" id="ARBA00022448"/>
    </source>
</evidence>
<keyword evidence="6" id="KW-0249">Electron transport</keyword>
<keyword evidence="8" id="KW-0411">Iron-sulfur</keyword>
<protein>
    <submittedName>
        <fullName evidence="11">Electron transfer flavoprotein subunit alpha</fullName>
    </submittedName>
</protein>
<dbReference type="Gene3D" id="3.40.50.1220">
    <property type="entry name" value="TPP-binding domain"/>
    <property type="match status" value="1"/>
</dbReference>
<gene>
    <name evidence="11" type="ORF">AMJ40_02555</name>
</gene>
<keyword evidence="5 9" id="KW-0274">FAD</keyword>
<dbReference type="Gene3D" id="3.30.70.20">
    <property type="match status" value="2"/>
</dbReference>
<feature type="domain" description="4Fe-4S ferredoxin-type" evidence="10">
    <location>
        <begin position="1"/>
        <end position="30"/>
    </location>
</feature>
<dbReference type="Pfam" id="PF12838">
    <property type="entry name" value="Fer4_7"/>
    <property type="match status" value="1"/>
</dbReference>
<evidence type="ECO:0000256" key="3">
    <source>
        <dbReference type="ARBA" id="ARBA00022630"/>
    </source>
</evidence>
<keyword evidence="4" id="KW-0479">Metal-binding</keyword>
<name>A0A0S7WLT3_UNCT6</name>
<dbReference type="SUPFAM" id="SSF54862">
    <property type="entry name" value="4Fe-4S ferredoxins"/>
    <property type="match status" value="1"/>
</dbReference>
<keyword evidence="2" id="KW-0813">Transport</keyword>
<dbReference type="PATRIC" id="fig|1703771.3.peg.533"/>
<dbReference type="GO" id="GO:0009055">
    <property type="term" value="F:electron transfer activity"/>
    <property type="evidence" value="ECO:0007669"/>
    <property type="project" value="InterPro"/>
</dbReference>
<dbReference type="InterPro" id="IPR014730">
    <property type="entry name" value="ETF_a/b_N"/>
</dbReference>
<dbReference type="PANTHER" id="PTHR43153:SF1">
    <property type="entry name" value="ELECTRON TRANSFER FLAVOPROTEIN SUBUNIT ALPHA, MITOCHONDRIAL"/>
    <property type="match status" value="1"/>
</dbReference>
<dbReference type="PROSITE" id="PS51379">
    <property type="entry name" value="4FE4S_FER_2"/>
    <property type="match status" value="2"/>
</dbReference>
<dbReference type="PROSITE" id="PS00696">
    <property type="entry name" value="ETF_ALPHA"/>
    <property type="match status" value="1"/>
</dbReference>
<feature type="binding site" evidence="9">
    <location>
        <position position="359"/>
    </location>
    <ligand>
        <name>FAD</name>
        <dbReference type="ChEBI" id="CHEBI:57692"/>
    </ligand>
</feature>
<dbReference type="InterPro" id="IPR001308">
    <property type="entry name" value="ETF_a/FixB"/>
</dbReference>
<evidence type="ECO:0000256" key="5">
    <source>
        <dbReference type="ARBA" id="ARBA00022827"/>
    </source>
</evidence>
<dbReference type="Pfam" id="PF01012">
    <property type="entry name" value="ETF"/>
    <property type="match status" value="1"/>
</dbReference>
<evidence type="ECO:0000256" key="6">
    <source>
        <dbReference type="ARBA" id="ARBA00022982"/>
    </source>
</evidence>
<dbReference type="PANTHER" id="PTHR43153">
    <property type="entry name" value="ELECTRON TRANSFER FLAVOPROTEIN ALPHA"/>
    <property type="match status" value="1"/>
</dbReference>
<dbReference type="Gene3D" id="3.40.50.620">
    <property type="entry name" value="HUPs"/>
    <property type="match status" value="1"/>
</dbReference>
<dbReference type="GO" id="GO:0050660">
    <property type="term" value="F:flavin adenine dinucleotide binding"/>
    <property type="evidence" value="ECO:0007669"/>
    <property type="project" value="InterPro"/>
</dbReference>
<evidence type="ECO:0000256" key="4">
    <source>
        <dbReference type="ARBA" id="ARBA00022723"/>
    </source>
</evidence>
<keyword evidence="3" id="KW-0285">Flavoprotein</keyword>
<dbReference type="CDD" id="cd04410">
    <property type="entry name" value="DMSOR_beta-like"/>
    <property type="match status" value="1"/>
</dbReference>
<dbReference type="InterPro" id="IPR033947">
    <property type="entry name" value="ETF_alpha_N"/>
</dbReference>
<feature type="binding site" evidence="9">
    <location>
        <begin position="307"/>
        <end position="308"/>
    </location>
    <ligand>
        <name>FAD</name>
        <dbReference type="ChEBI" id="CHEBI:57692"/>
    </ligand>
</feature>
<dbReference type="GO" id="GO:0051536">
    <property type="term" value="F:iron-sulfur cluster binding"/>
    <property type="evidence" value="ECO:0007669"/>
    <property type="project" value="UniProtKB-KW"/>
</dbReference>
<dbReference type="EMBL" id="LIZT01000018">
    <property type="protein sequence ID" value="KPJ50556.1"/>
    <property type="molecule type" value="Genomic_DNA"/>
</dbReference>
<reference evidence="11 12" key="1">
    <citation type="journal article" date="2015" name="Microbiome">
        <title>Genomic resolution of linkages in carbon, nitrogen, and sulfur cycling among widespread estuary sediment bacteria.</title>
        <authorList>
            <person name="Baker B.J."/>
            <person name="Lazar C.S."/>
            <person name="Teske A.P."/>
            <person name="Dick G.J."/>
        </authorList>
    </citation>
    <scope>NUCLEOTIDE SEQUENCE [LARGE SCALE GENOMIC DNA]</scope>
    <source>
        <strain evidence="11">DG_26</strain>
    </source>
</reference>
<dbReference type="AlphaFoldDB" id="A0A0S7WLT3"/>
<comment type="caution">
    <text evidence="11">The sequence shown here is derived from an EMBL/GenBank/DDBJ whole genome shotgun (WGS) entry which is preliminary data.</text>
</comment>
<dbReference type="InterPro" id="IPR014731">
    <property type="entry name" value="ETF_asu_C"/>
</dbReference>
<evidence type="ECO:0000313" key="12">
    <source>
        <dbReference type="Proteomes" id="UP000051124"/>
    </source>
</evidence>
<accession>A0A0S7WLT3</accession>
<comment type="similarity">
    <text evidence="1">Belongs to the ETF alpha-subunit/FixB family.</text>
</comment>
<evidence type="ECO:0000256" key="7">
    <source>
        <dbReference type="ARBA" id="ARBA00023004"/>
    </source>
</evidence>
<sequence length="393" mass="42721">MNIWVNEERCNGCEACVPTCPYHAIVIQNRVAKILENCTYCGACVPNCPLEAIHMEERKYVAEFSARGVWIFAEQRDGKVQEVAYELLGAGRELCQKLGAELTAVLIGNELENGSHTLIQMGADRVIIVEHATLKDFRDDLYSDIICELISEETPEVFLAGATAIGRSLLPRVAAKVNTGLTADCTGLDIDIERKLLLQTRPAFGGNLMATIICPEKRPQMATVRPKVMKKLKPEGMRQGKVIRKSFPETTLNSRIRVVDFIRDVSQKVNISGADIIVSGGRGLKSGENFALVEELADVLGGAVGASRGAVDAGWIPYSHQVGQTGKTVCPKLYIAIGISGQIQHRVGMSSSDVVVAINKDSGAPIFDIADYGIVGDLFEVVPLLTKALRERK</sequence>
<dbReference type="SUPFAM" id="SSF52467">
    <property type="entry name" value="DHS-like NAD/FAD-binding domain"/>
    <property type="match status" value="1"/>
</dbReference>
<dbReference type="InterPro" id="IPR029035">
    <property type="entry name" value="DHS-like_NAD/FAD-binding_dom"/>
</dbReference>
<dbReference type="FunFam" id="3.40.50.1220:FF:000001">
    <property type="entry name" value="Electron transfer flavoprotein, alpha subunit"/>
    <property type="match status" value="1"/>
</dbReference>
<dbReference type="CDD" id="cd01715">
    <property type="entry name" value="ETF_alpha"/>
    <property type="match status" value="1"/>
</dbReference>
<dbReference type="SMART" id="SM00893">
    <property type="entry name" value="ETF"/>
    <property type="match status" value="1"/>
</dbReference>
<dbReference type="SUPFAM" id="SSF52402">
    <property type="entry name" value="Adenine nucleotide alpha hydrolases-like"/>
    <property type="match status" value="1"/>
</dbReference>
<feature type="domain" description="4Fe-4S ferredoxin-type" evidence="10">
    <location>
        <begin position="36"/>
        <end position="58"/>
    </location>
</feature>
<dbReference type="Proteomes" id="UP000051124">
    <property type="component" value="Unassembled WGS sequence"/>
</dbReference>
<dbReference type="InterPro" id="IPR017900">
    <property type="entry name" value="4Fe4S_Fe_S_CS"/>
</dbReference>
<evidence type="ECO:0000259" key="10">
    <source>
        <dbReference type="PROSITE" id="PS51379"/>
    </source>
</evidence>
<feature type="binding site" evidence="9">
    <location>
        <begin position="321"/>
        <end position="325"/>
    </location>
    <ligand>
        <name>FAD</name>
        <dbReference type="ChEBI" id="CHEBI:57692"/>
    </ligand>
</feature>
<evidence type="ECO:0000256" key="8">
    <source>
        <dbReference type="ARBA" id="ARBA00023014"/>
    </source>
</evidence>
<feature type="binding site" evidence="9">
    <location>
        <begin position="338"/>
        <end position="345"/>
    </location>
    <ligand>
        <name>FAD</name>
        <dbReference type="ChEBI" id="CHEBI:57692"/>
    </ligand>
</feature>
<keyword evidence="7" id="KW-0408">Iron</keyword>
<comment type="cofactor">
    <cofactor evidence="9">
        <name>FAD</name>
        <dbReference type="ChEBI" id="CHEBI:57692"/>
    </cofactor>
    <text evidence="9">Binds 1 FAD per dimer.</text>
</comment>